<feature type="domain" description="OmpR/PhoB-type" evidence="9">
    <location>
        <begin position="1"/>
        <end position="98"/>
    </location>
</feature>
<dbReference type="GO" id="GO:0005737">
    <property type="term" value="C:cytoplasm"/>
    <property type="evidence" value="ECO:0007669"/>
    <property type="project" value="UniProtKB-SubCell"/>
</dbReference>
<dbReference type="Gene3D" id="1.25.40.10">
    <property type="entry name" value="Tetratricopeptide repeat domain"/>
    <property type="match status" value="2"/>
</dbReference>
<keyword evidence="8" id="KW-1133">Transmembrane helix</keyword>
<dbReference type="GO" id="GO:0003677">
    <property type="term" value="F:DNA binding"/>
    <property type="evidence" value="ECO:0007669"/>
    <property type="project" value="UniProtKB-UniRule"/>
</dbReference>
<dbReference type="Pfam" id="PF00486">
    <property type="entry name" value="Trans_reg_C"/>
    <property type="match status" value="1"/>
</dbReference>
<dbReference type="InterPro" id="IPR001867">
    <property type="entry name" value="OmpR/PhoB-type_DNA-bd"/>
</dbReference>
<dbReference type="PANTHER" id="PTHR46630">
    <property type="entry name" value="TETRATRICOPEPTIDE REPEAT PROTEIN 29"/>
    <property type="match status" value="1"/>
</dbReference>
<keyword evidence="8" id="KW-0472">Membrane</keyword>
<dbReference type="InterPro" id="IPR011990">
    <property type="entry name" value="TPR-like_helical_dom_sf"/>
</dbReference>
<proteinExistence type="inferred from homology"/>
<accession>A0A917CY72</accession>
<keyword evidence="4" id="KW-0802">TPR repeat</keyword>
<dbReference type="Proteomes" id="UP000605253">
    <property type="component" value="Unassembled WGS sequence"/>
</dbReference>
<dbReference type="Gene3D" id="1.10.10.10">
    <property type="entry name" value="Winged helix-like DNA-binding domain superfamily/Winged helix DNA-binding domain"/>
    <property type="match status" value="1"/>
</dbReference>
<evidence type="ECO:0000256" key="7">
    <source>
        <dbReference type="PROSITE-ProRule" id="PRU01091"/>
    </source>
</evidence>
<keyword evidence="11" id="KW-1185">Reference proteome</keyword>
<evidence type="ECO:0000256" key="4">
    <source>
        <dbReference type="ARBA" id="ARBA00022803"/>
    </source>
</evidence>
<gene>
    <name evidence="10" type="ORF">GCM10011365_22530</name>
</gene>
<comment type="caution">
    <text evidence="10">The sequence shown here is derived from an EMBL/GenBank/DDBJ whole genome shotgun (WGS) entry which is preliminary data.</text>
</comment>
<evidence type="ECO:0000256" key="2">
    <source>
        <dbReference type="ARBA" id="ARBA00022490"/>
    </source>
</evidence>
<dbReference type="SUPFAM" id="SSF46894">
    <property type="entry name" value="C-terminal effector domain of the bipartite response regulators"/>
    <property type="match status" value="1"/>
</dbReference>
<feature type="DNA-binding region" description="OmpR/PhoB-type" evidence="7">
    <location>
        <begin position="1"/>
        <end position="98"/>
    </location>
</feature>
<dbReference type="SMART" id="SM00028">
    <property type="entry name" value="TPR"/>
    <property type="match status" value="5"/>
</dbReference>
<evidence type="ECO:0000256" key="8">
    <source>
        <dbReference type="SAM" id="Phobius"/>
    </source>
</evidence>
<dbReference type="CDD" id="cd00383">
    <property type="entry name" value="trans_reg_C"/>
    <property type="match status" value="1"/>
</dbReference>
<reference evidence="10" key="1">
    <citation type="journal article" date="2014" name="Int. J. Syst. Evol. Microbiol.">
        <title>Complete genome sequence of Corynebacterium casei LMG S-19264T (=DSM 44701T), isolated from a smear-ripened cheese.</title>
        <authorList>
            <consortium name="US DOE Joint Genome Institute (JGI-PGF)"/>
            <person name="Walter F."/>
            <person name="Albersmeier A."/>
            <person name="Kalinowski J."/>
            <person name="Ruckert C."/>
        </authorList>
    </citation>
    <scope>NUCLEOTIDE SEQUENCE</scope>
    <source>
        <strain evidence="10">CGMCC 1.12181</strain>
    </source>
</reference>
<keyword evidence="5 7" id="KW-0238">DNA-binding</keyword>
<dbReference type="SMART" id="SM00862">
    <property type="entry name" value="Trans_reg_C"/>
    <property type="match status" value="1"/>
</dbReference>
<comment type="subcellular location">
    <subcellularLocation>
        <location evidence="1">Cytoplasm</location>
    </subcellularLocation>
</comment>
<dbReference type="PANTHER" id="PTHR46630:SF1">
    <property type="entry name" value="TETRATRICOPEPTIDE REPEAT PROTEIN 29"/>
    <property type="match status" value="1"/>
</dbReference>
<dbReference type="InterPro" id="IPR036388">
    <property type="entry name" value="WH-like_DNA-bd_sf"/>
</dbReference>
<dbReference type="Pfam" id="PF13181">
    <property type="entry name" value="TPR_8"/>
    <property type="match status" value="1"/>
</dbReference>
<dbReference type="PROSITE" id="PS51755">
    <property type="entry name" value="OMPR_PHOB"/>
    <property type="match status" value="1"/>
</dbReference>
<dbReference type="Pfam" id="PF13424">
    <property type="entry name" value="TPR_12"/>
    <property type="match status" value="1"/>
</dbReference>
<dbReference type="InterPro" id="IPR051476">
    <property type="entry name" value="Bac_ResReg_Asp_Phosphatase"/>
</dbReference>
<evidence type="ECO:0000256" key="1">
    <source>
        <dbReference type="ARBA" id="ARBA00004496"/>
    </source>
</evidence>
<keyword evidence="3" id="KW-0677">Repeat</keyword>
<evidence type="ECO:0000256" key="5">
    <source>
        <dbReference type="ARBA" id="ARBA00023125"/>
    </source>
</evidence>
<evidence type="ECO:0000256" key="6">
    <source>
        <dbReference type="ARBA" id="ARBA00038253"/>
    </source>
</evidence>
<evidence type="ECO:0000256" key="3">
    <source>
        <dbReference type="ARBA" id="ARBA00022737"/>
    </source>
</evidence>
<protein>
    <recommendedName>
        <fullName evidence="9">OmpR/PhoB-type domain-containing protein</fullName>
    </recommendedName>
</protein>
<dbReference type="InterPro" id="IPR019734">
    <property type="entry name" value="TPR_rpt"/>
</dbReference>
<keyword evidence="2" id="KW-0963">Cytoplasm</keyword>
<dbReference type="GO" id="GO:0000160">
    <property type="term" value="P:phosphorelay signal transduction system"/>
    <property type="evidence" value="ECO:0007669"/>
    <property type="project" value="InterPro"/>
</dbReference>
<evidence type="ECO:0000259" key="9">
    <source>
        <dbReference type="PROSITE" id="PS51755"/>
    </source>
</evidence>
<dbReference type="InterPro" id="IPR016032">
    <property type="entry name" value="Sig_transdc_resp-reg_C-effctor"/>
</dbReference>
<dbReference type="EMBL" id="BMEO01000012">
    <property type="protein sequence ID" value="GGG00764.1"/>
    <property type="molecule type" value="Genomic_DNA"/>
</dbReference>
<comment type="similarity">
    <text evidence="6">Belongs to the Rap family.</text>
</comment>
<organism evidence="10 11">
    <name type="scientific">Marinicella pacifica</name>
    <dbReference type="NCBI Taxonomy" id="1171543"/>
    <lineage>
        <taxon>Bacteria</taxon>
        <taxon>Pseudomonadati</taxon>
        <taxon>Pseudomonadota</taxon>
        <taxon>Gammaproteobacteria</taxon>
        <taxon>Lysobacterales</taxon>
        <taxon>Marinicellaceae</taxon>
        <taxon>Marinicella</taxon>
    </lineage>
</organism>
<dbReference type="RefSeq" id="WP_188365853.1">
    <property type="nucleotide sequence ID" value="NZ_BAABJF010000009.1"/>
</dbReference>
<evidence type="ECO:0000313" key="11">
    <source>
        <dbReference type="Proteomes" id="UP000605253"/>
    </source>
</evidence>
<dbReference type="SUPFAM" id="SSF48452">
    <property type="entry name" value="TPR-like"/>
    <property type="match status" value="2"/>
</dbReference>
<keyword evidence="8" id="KW-0812">Transmembrane</keyword>
<reference evidence="10" key="2">
    <citation type="submission" date="2020-09" db="EMBL/GenBank/DDBJ databases">
        <authorList>
            <person name="Sun Q."/>
            <person name="Zhou Y."/>
        </authorList>
    </citation>
    <scope>NUCLEOTIDE SEQUENCE</scope>
    <source>
        <strain evidence="10">CGMCC 1.12181</strain>
    </source>
</reference>
<name>A0A917CY72_9GAMM</name>
<feature type="transmembrane region" description="Helical" evidence="8">
    <location>
        <begin position="125"/>
        <end position="146"/>
    </location>
</feature>
<sequence length="622" mass="69651">MQYRIKQINFSLQANQLNHGTQVITLTDKTMAALLLFFRNPQSIISKDEFMQTVWGEVIVSEASLFKQIQTCRGVLQDIGLPEDSIENVYGKGYRLKYAVSECSKHQDGVSDGNRKKPQSHRKKLVFVLIAALILSALVYGVLGWMSPRQSINQLNTAQKQSILELSQSDWQAGLQHINDTLADTVSYSSADLGFLYQQQGQALLELQRYSDSVAALKQALHYFSETQQTTALGESHILLSRAYGALGQDQPQTEHVQKALALLKASDSNAQVVDALMELAFLHKKSGDFQAAIDIYRQAASRAKQGDDATGQMMAVNNLAATYLVMNDVDQAQKLLQQGLDLSLQIGEGRYIASAYSMMSQIYLQKNQPLEAIGHIQEALKYQLKSQSGRGLNPKLMTLNYLLVVTFQSQQAQALLELTQHYAEQLNQSAPMAIVQLYQGMNLAHQKQWSAAADRLQAAWQASQVNNFNYQRPMLLAYFALSHARSEQPIKAIEAAQKVMELAEAQNHEKTLAKLALAWSYLFLENTQQYNQAVTDLNESDIESWLFLAEQFWELKLSNANQSDLSYETYLNRLEQTRLEQQNLSGAARVDDVVMKSLQDKILSLTVALKTEHAGAVSQPN</sequence>
<evidence type="ECO:0000313" key="10">
    <source>
        <dbReference type="EMBL" id="GGG00764.1"/>
    </source>
</evidence>
<dbReference type="AlphaFoldDB" id="A0A917CY72"/>
<dbReference type="GO" id="GO:0006355">
    <property type="term" value="P:regulation of DNA-templated transcription"/>
    <property type="evidence" value="ECO:0007669"/>
    <property type="project" value="InterPro"/>
</dbReference>